<protein>
    <submittedName>
        <fullName evidence="1">Uncharacterized protein</fullName>
    </submittedName>
</protein>
<name>A0A4Y7PJU1_9AGAM</name>
<dbReference type="EMBL" id="ML170315">
    <property type="protein sequence ID" value="TDL14690.1"/>
    <property type="molecule type" value="Genomic_DNA"/>
</dbReference>
<reference evidence="1 2" key="1">
    <citation type="submission" date="2018-06" db="EMBL/GenBank/DDBJ databases">
        <title>A transcriptomic atlas of mushroom development highlights an independent origin of complex multicellularity.</title>
        <authorList>
            <consortium name="DOE Joint Genome Institute"/>
            <person name="Krizsan K."/>
            <person name="Almasi E."/>
            <person name="Merenyi Z."/>
            <person name="Sahu N."/>
            <person name="Viragh M."/>
            <person name="Koszo T."/>
            <person name="Mondo S."/>
            <person name="Kiss B."/>
            <person name="Balint B."/>
            <person name="Kues U."/>
            <person name="Barry K."/>
            <person name="Hegedus J.C."/>
            <person name="Henrissat B."/>
            <person name="Johnson J."/>
            <person name="Lipzen A."/>
            <person name="Ohm R."/>
            <person name="Nagy I."/>
            <person name="Pangilinan J."/>
            <person name="Yan J."/>
            <person name="Xiong Y."/>
            <person name="Grigoriev I.V."/>
            <person name="Hibbett D.S."/>
            <person name="Nagy L.G."/>
        </authorList>
    </citation>
    <scope>NUCLEOTIDE SEQUENCE [LARGE SCALE GENOMIC DNA]</scope>
    <source>
        <strain evidence="1 2">SZMC22713</strain>
    </source>
</reference>
<evidence type="ECO:0000313" key="2">
    <source>
        <dbReference type="Proteomes" id="UP000294933"/>
    </source>
</evidence>
<dbReference type="Proteomes" id="UP000294933">
    <property type="component" value="Unassembled WGS sequence"/>
</dbReference>
<dbReference type="VEuPathDB" id="FungiDB:BD410DRAFT_809529"/>
<proteinExistence type="predicted"/>
<dbReference type="AlphaFoldDB" id="A0A4Y7PJU1"/>
<keyword evidence="2" id="KW-1185">Reference proteome</keyword>
<accession>A0A4Y7PJU1</accession>
<evidence type="ECO:0000313" key="1">
    <source>
        <dbReference type="EMBL" id="TDL14690.1"/>
    </source>
</evidence>
<organism evidence="1 2">
    <name type="scientific">Rickenella mellea</name>
    <dbReference type="NCBI Taxonomy" id="50990"/>
    <lineage>
        <taxon>Eukaryota</taxon>
        <taxon>Fungi</taxon>
        <taxon>Dikarya</taxon>
        <taxon>Basidiomycota</taxon>
        <taxon>Agaricomycotina</taxon>
        <taxon>Agaricomycetes</taxon>
        <taxon>Hymenochaetales</taxon>
        <taxon>Rickenellaceae</taxon>
        <taxon>Rickenella</taxon>
    </lineage>
</organism>
<gene>
    <name evidence="1" type="ORF">BD410DRAFT_809529</name>
</gene>
<sequence>MRRTRVFVRAGGRSRKADWSEHNEREYEEITEEDVCGCEGGSTLRSRSRERHRKREEIPRRSALSTYGVGEPSTGWIELRRDGSVPRFLKFICQFRETAWYLEAFDEPFMNEMSARDSEFVILIPEDVQSQHGTLCILGDMVRQSTPIRAAVNDEGSQALSHVID</sequence>